<keyword evidence="3" id="KW-1185">Reference proteome</keyword>
<accession>A0A4Y7T7M6</accession>
<dbReference type="EMBL" id="QPFP01000024">
    <property type="protein sequence ID" value="TEB30110.1"/>
    <property type="molecule type" value="Genomic_DNA"/>
</dbReference>
<name>A0A4Y7T7M6_COPMI</name>
<evidence type="ECO:0000313" key="3">
    <source>
        <dbReference type="Proteomes" id="UP000298030"/>
    </source>
</evidence>
<evidence type="ECO:0000313" key="2">
    <source>
        <dbReference type="EMBL" id="TEB30110.1"/>
    </source>
</evidence>
<gene>
    <name evidence="2" type="ORF">FA13DRAFT_1792585</name>
</gene>
<sequence length="185" mass="19732">MPAAAATTTAKKRKAPANKETEAANKRAKVVEDGAASVKAILEDASSSAELLALAQYARLLEEEVASLRPKPKSADDVADEVEKLRASVRSGIVKQMGWKPSCKTGGSRWVYDGVCNDPEVFGRVIGLDGAPTFKMKKISKDEMVDALGGLSAPIRYGTLYQKGDITVRWPGDGTFKLSGTYGLP</sequence>
<dbReference type="OrthoDB" id="5370359at2759"/>
<comment type="caution">
    <text evidence="2">The sequence shown here is derived from an EMBL/GenBank/DDBJ whole genome shotgun (WGS) entry which is preliminary data.</text>
</comment>
<protein>
    <submittedName>
        <fullName evidence="2">Uncharacterized protein</fullName>
    </submittedName>
</protein>
<organism evidence="2 3">
    <name type="scientific">Coprinellus micaceus</name>
    <name type="common">Glistening ink-cap mushroom</name>
    <name type="synonym">Coprinus micaceus</name>
    <dbReference type="NCBI Taxonomy" id="71717"/>
    <lineage>
        <taxon>Eukaryota</taxon>
        <taxon>Fungi</taxon>
        <taxon>Dikarya</taxon>
        <taxon>Basidiomycota</taxon>
        <taxon>Agaricomycotina</taxon>
        <taxon>Agaricomycetes</taxon>
        <taxon>Agaricomycetidae</taxon>
        <taxon>Agaricales</taxon>
        <taxon>Agaricineae</taxon>
        <taxon>Psathyrellaceae</taxon>
        <taxon>Coprinellus</taxon>
    </lineage>
</organism>
<feature type="region of interest" description="Disordered" evidence="1">
    <location>
        <begin position="1"/>
        <end position="26"/>
    </location>
</feature>
<dbReference type="AlphaFoldDB" id="A0A4Y7T7M6"/>
<feature type="compositionally biased region" description="Basic and acidic residues" evidence="1">
    <location>
        <begin position="17"/>
        <end position="26"/>
    </location>
</feature>
<evidence type="ECO:0000256" key="1">
    <source>
        <dbReference type="SAM" id="MobiDB-lite"/>
    </source>
</evidence>
<reference evidence="2 3" key="1">
    <citation type="journal article" date="2019" name="Nat. Ecol. Evol.">
        <title>Megaphylogeny resolves global patterns of mushroom evolution.</title>
        <authorList>
            <person name="Varga T."/>
            <person name="Krizsan K."/>
            <person name="Foldi C."/>
            <person name="Dima B."/>
            <person name="Sanchez-Garcia M."/>
            <person name="Sanchez-Ramirez S."/>
            <person name="Szollosi G.J."/>
            <person name="Szarkandi J.G."/>
            <person name="Papp V."/>
            <person name="Albert L."/>
            <person name="Andreopoulos W."/>
            <person name="Angelini C."/>
            <person name="Antonin V."/>
            <person name="Barry K.W."/>
            <person name="Bougher N.L."/>
            <person name="Buchanan P."/>
            <person name="Buyck B."/>
            <person name="Bense V."/>
            <person name="Catcheside P."/>
            <person name="Chovatia M."/>
            <person name="Cooper J."/>
            <person name="Damon W."/>
            <person name="Desjardin D."/>
            <person name="Finy P."/>
            <person name="Geml J."/>
            <person name="Haridas S."/>
            <person name="Hughes K."/>
            <person name="Justo A."/>
            <person name="Karasinski D."/>
            <person name="Kautmanova I."/>
            <person name="Kiss B."/>
            <person name="Kocsube S."/>
            <person name="Kotiranta H."/>
            <person name="LaButti K.M."/>
            <person name="Lechner B.E."/>
            <person name="Liimatainen K."/>
            <person name="Lipzen A."/>
            <person name="Lukacs Z."/>
            <person name="Mihaltcheva S."/>
            <person name="Morgado L.N."/>
            <person name="Niskanen T."/>
            <person name="Noordeloos M.E."/>
            <person name="Ohm R.A."/>
            <person name="Ortiz-Santana B."/>
            <person name="Ovrebo C."/>
            <person name="Racz N."/>
            <person name="Riley R."/>
            <person name="Savchenko A."/>
            <person name="Shiryaev A."/>
            <person name="Soop K."/>
            <person name="Spirin V."/>
            <person name="Szebenyi C."/>
            <person name="Tomsovsky M."/>
            <person name="Tulloss R.E."/>
            <person name="Uehling J."/>
            <person name="Grigoriev I.V."/>
            <person name="Vagvolgyi C."/>
            <person name="Papp T."/>
            <person name="Martin F.M."/>
            <person name="Miettinen O."/>
            <person name="Hibbett D.S."/>
            <person name="Nagy L.G."/>
        </authorList>
    </citation>
    <scope>NUCLEOTIDE SEQUENCE [LARGE SCALE GENOMIC DNA]</scope>
    <source>
        <strain evidence="2 3">FP101781</strain>
    </source>
</reference>
<proteinExistence type="predicted"/>
<dbReference type="Proteomes" id="UP000298030">
    <property type="component" value="Unassembled WGS sequence"/>
</dbReference>